<evidence type="ECO:0000256" key="6">
    <source>
        <dbReference type="ARBA" id="ARBA00022989"/>
    </source>
</evidence>
<protein>
    <submittedName>
        <fullName evidence="11">TRAP transporter small permease</fullName>
    </submittedName>
</protein>
<evidence type="ECO:0000256" key="3">
    <source>
        <dbReference type="ARBA" id="ARBA00022475"/>
    </source>
</evidence>
<keyword evidence="2" id="KW-0813">Transport</keyword>
<dbReference type="RefSeq" id="WP_373971103.1">
    <property type="nucleotide sequence ID" value="NZ_JBHDLJ010000003.1"/>
</dbReference>
<dbReference type="InterPro" id="IPR055348">
    <property type="entry name" value="DctQ"/>
</dbReference>
<evidence type="ECO:0000256" key="7">
    <source>
        <dbReference type="ARBA" id="ARBA00023136"/>
    </source>
</evidence>
<reference evidence="11 12" key="1">
    <citation type="submission" date="2024-09" db="EMBL/GenBank/DDBJ databases">
        <authorList>
            <person name="Salinas-Garcia M.A."/>
            <person name="Prieme A."/>
        </authorList>
    </citation>
    <scope>NUCLEOTIDE SEQUENCE [LARGE SCALE GENOMIC DNA]</scope>
    <source>
        <strain evidence="11 12">DSM 21081</strain>
    </source>
</reference>
<name>A0ABV4UK09_9MICC</name>
<dbReference type="EMBL" id="JBHDLJ010000003">
    <property type="protein sequence ID" value="MFB0833926.1"/>
    <property type="molecule type" value="Genomic_DNA"/>
</dbReference>
<organism evidence="11 12">
    <name type="scientific">Arthrobacter halodurans</name>
    <dbReference type="NCBI Taxonomy" id="516699"/>
    <lineage>
        <taxon>Bacteria</taxon>
        <taxon>Bacillati</taxon>
        <taxon>Actinomycetota</taxon>
        <taxon>Actinomycetes</taxon>
        <taxon>Micrococcales</taxon>
        <taxon>Micrococcaceae</taxon>
        <taxon>Arthrobacter</taxon>
    </lineage>
</organism>
<feature type="transmembrane region" description="Helical" evidence="9">
    <location>
        <begin position="12"/>
        <end position="32"/>
    </location>
</feature>
<keyword evidence="5 9" id="KW-0812">Transmembrane</keyword>
<evidence type="ECO:0000256" key="8">
    <source>
        <dbReference type="ARBA" id="ARBA00038436"/>
    </source>
</evidence>
<evidence type="ECO:0000256" key="9">
    <source>
        <dbReference type="SAM" id="Phobius"/>
    </source>
</evidence>
<dbReference type="PANTHER" id="PTHR35011:SF2">
    <property type="entry name" value="2,3-DIKETO-L-GULONATE TRAP TRANSPORTER SMALL PERMEASE PROTEIN YIAM"/>
    <property type="match status" value="1"/>
</dbReference>
<evidence type="ECO:0000256" key="1">
    <source>
        <dbReference type="ARBA" id="ARBA00004429"/>
    </source>
</evidence>
<sequence length="171" mass="18753">MNTLKRIIDTLLAGVCAVLFASLVLLVTWQVFTRFLLDNPSAFSEELATYCFVWLVLFGTALVFGENGHMAMDFIKNRFPLRLKMAVEIAIQLCVIAFAAMVMVRGGLSSASLAWNQATGSIQIPLGILYLALPISGALIIFYSVYSILQIVRLGRPLEDIPGAVRPEVAE</sequence>
<dbReference type="PANTHER" id="PTHR35011">
    <property type="entry name" value="2,3-DIKETO-L-GULONATE TRAP TRANSPORTER SMALL PERMEASE PROTEIN YIAM"/>
    <property type="match status" value="1"/>
</dbReference>
<keyword evidence="3" id="KW-1003">Cell membrane</keyword>
<feature type="transmembrane region" description="Helical" evidence="9">
    <location>
        <begin position="128"/>
        <end position="149"/>
    </location>
</feature>
<comment type="similarity">
    <text evidence="8">Belongs to the TRAP transporter small permease family.</text>
</comment>
<evidence type="ECO:0000256" key="4">
    <source>
        <dbReference type="ARBA" id="ARBA00022519"/>
    </source>
</evidence>
<accession>A0ABV4UK09</accession>
<evidence type="ECO:0000256" key="5">
    <source>
        <dbReference type="ARBA" id="ARBA00022692"/>
    </source>
</evidence>
<gene>
    <name evidence="11" type="ORF">ACETWP_04930</name>
</gene>
<feature type="transmembrane region" description="Helical" evidence="9">
    <location>
        <begin position="47"/>
        <end position="65"/>
    </location>
</feature>
<dbReference type="InterPro" id="IPR007387">
    <property type="entry name" value="TRAP_DctQ"/>
</dbReference>
<keyword evidence="4" id="KW-0997">Cell inner membrane</keyword>
<dbReference type="Proteomes" id="UP001575652">
    <property type="component" value="Unassembled WGS sequence"/>
</dbReference>
<dbReference type="Pfam" id="PF04290">
    <property type="entry name" value="DctQ"/>
    <property type="match status" value="1"/>
</dbReference>
<evidence type="ECO:0000313" key="11">
    <source>
        <dbReference type="EMBL" id="MFB0833926.1"/>
    </source>
</evidence>
<evidence type="ECO:0000259" key="10">
    <source>
        <dbReference type="Pfam" id="PF04290"/>
    </source>
</evidence>
<keyword evidence="7 9" id="KW-0472">Membrane</keyword>
<proteinExistence type="inferred from homology"/>
<comment type="caution">
    <text evidence="11">The sequence shown here is derived from an EMBL/GenBank/DDBJ whole genome shotgun (WGS) entry which is preliminary data.</text>
</comment>
<keyword evidence="12" id="KW-1185">Reference proteome</keyword>
<feature type="domain" description="Tripartite ATP-independent periplasmic transporters DctQ component" evidence="10">
    <location>
        <begin position="23"/>
        <end position="153"/>
    </location>
</feature>
<evidence type="ECO:0000256" key="2">
    <source>
        <dbReference type="ARBA" id="ARBA00022448"/>
    </source>
</evidence>
<comment type="subcellular location">
    <subcellularLocation>
        <location evidence="1">Cell inner membrane</location>
        <topology evidence="1">Multi-pass membrane protein</topology>
    </subcellularLocation>
</comment>
<keyword evidence="6 9" id="KW-1133">Transmembrane helix</keyword>
<evidence type="ECO:0000313" key="12">
    <source>
        <dbReference type="Proteomes" id="UP001575652"/>
    </source>
</evidence>
<feature type="transmembrane region" description="Helical" evidence="9">
    <location>
        <begin position="86"/>
        <end position="108"/>
    </location>
</feature>